<dbReference type="AlphaFoldDB" id="A0AAE3KD61"/>
<gene>
    <name evidence="1" type="ORF">J2T57_003650</name>
</gene>
<dbReference type="EMBL" id="JALJXV010000009">
    <property type="protein sequence ID" value="MCP1676489.1"/>
    <property type="molecule type" value="Genomic_DNA"/>
</dbReference>
<reference evidence="1" key="1">
    <citation type="submission" date="2022-03" db="EMBL/GenBank/DDBJ databases">
        <title>Genomic Encyclopedia of Type Strains, Phase III (KMG-III): the genomes of soil and plant-associated and newly described type strains.</title>
        <authorList>
            <person name="Whitman W."/>
        </authorList>
    </citation>
    <scope>NUCLEOTIDE SEQUENCE</scope>
    <source>
        <strain evidence="1">ANL 6-2</strain>
    </source>
</reference>
<sequence>MRHDQQFYRVTYHEAERIRREAIELRNRAIGDAVRAAVRSVHAALDRVSFLSPNAQLRRVIPDSDVRT</sequence>
<dbReference type="RefSeq" id="WP_253482744.1">
    <property type="nucleotide sequence ID" value="NZ_JALJXV010000009.1"/>
</dbReference>
<evidence type="ECO:0000313" key="1">
    <source>
        <dbReference type="EMBL" id="MCP1676489.1"/>
    </source>
</evidence>
<comment type="caution">
    <text evidence="1">The sequence shown here is derived from an EMBL/GenBank/DDBJ whole genome shotgun (WGS) entry which is preliminary data.</text>
</comment>
<proteinExistence type="predicted"/>
<organism evidence="1 2">
    <name type="scientific">Natronocella acetinitrilica</name>
    <dbReference type="NCBI Taxonomy" id="414046"/>
    <lineage>
        <taxon>Bacteria</taxon>
        <taxon>Pseudomonadati</taxon>
        <taxon>Pseudomonadota</taxon>
        <taxon>Gammaproteobacteria</taxon>
        <taxon>Chromatiales</taxon>
        <taxon>Ectothiorhodospiraceae</taxon>
        <taxon>Natronocella</taxon>
    </lineage>
</organism>
<evidence type="ECO:0000313" key="2">
    <source>
        <dbReference type="Proteomes" id="UP001205843"/>
    </source>
</evidence>
<keyword evidence="2" id="KW-1185">Reference proteome</keyword>
<protein>
    <submittedName>
        <fullName evidence="1">Uncharacterized protein</fullName>
    </submittedName>
</protein>
<dbReference type="Proteomes" id="UP001205843">
    <property type="component" value="Unassembled WGS sequence"/>
</dbReference>
<name>A0AAE3KD61_9GAMM</name>
<accession>A0AAE3KD61</accession>